<proteinExistence type="predicted"/>
<comment type="caution">
    <text evidence="1">The sequence shown here is derived from an EMBL/GenBank/DDBJ whole genome shotgun (WGS) entry which is preliminary data.</text>
</comment>
<dbReference type="Gramene" id="Psat05G0346900-T1">
    <property type="protein sequence ID" value="KAI5407227.1"/>
    <property type="gene ID" value="KIW84_053469"/>
</dbReference>
<accession>A0A9D5ADC0</accession>
<protein>
    <submittedName>
        <fullName evidence="1">Uncharacterized protein</fullName>
    </submittedName>
</protein>
<name>A0A9D5ADC0_PEA</name>
<sequence>MKNQQHVMVLYELEVDALEFVSDTSDLDAGGILIETVKILQIEDSQKSGLISLDADINILDTLSNMLTKSQVLKEVDGHVNIINDEDVRISMTVHHVDQMLTELEEDIMREVSYLPECQAKQIKEYSSDPQERSCSEPLLKVVIKFDEEDIVQEVPNITRNMIVAECSTQRKVEQAAEANTLVSYLPECQAKQIKEYSSDPQERSCSEPLLKVVIKFDEEDIIQEVPDITRNMMVAECFTQRKVEQAAEANALVIMFNI</sequence>
<dbReference type="AlphaFoldDB" id="A0A9D5ADC0"/>
<gene>
    <name evidence="1" type="ORF">KIW84_053469</name>
</gene>
<evidence type="ECO:0000313" key="1">
    <source>
        <dbReference type="EMBL" id="KAI5407227.1"/>
    </source>
</evidence>
<dbReference type="EMBL" id="JAMSHJ010000005">
    <property type="protein sequence ID" value="KAI5407227.1"/>
    <property type="molecule type" value="Genomic_DNA"/>
</dbReference>
<evidence type="ECO:0000313" key="2">
    <source>
        <dbReference type="Proteomes" id="UP001058974"/>
    </source>
</evidence>
<dbReference type="Proteomes" id="UP001058974">
    <property type="component" value="Chromosome 5"/>
</dbReference>
<keyword evidence="2" id="KW-1185">Reference proteome</keyword>
<organism evidence="1 2">
    <name type="scientific">Pisum sativum</name>
    <name type="common">Garden pea</name>
    <name type="synonym">Lathyrus oleraceus</name>
    <dbReference type="NCBI Taxonomy" id="3888"/>
    <lineage>
        <taxon>Eukaryota</taxon>
        <taxon>Viridiplantae</taxon>
        <taxon>Streptophyta</taxon>
        <taxon>Embryophyta</taxon>
        <taxon>Tracheophyta</taxon>
        <taxon>Spermatophyta</taxon>
        <taxon>Magnoliopsida</taxon>
        <taxon>eudicotyledons</taxon>
        <taxon>Gunneridae</taxon>
        <taxon>Pentapetalae</taxon>
        <taxon>rosids</taxon>
        <taxon>fabids</taxon>
        <taxon>Fabales</taxon>
        <taxon>Fabaceae</taxon>
        <taxon>Papilionoideae</taxon>
        <taxon>50 kb inversion clade</taxon>
        <taxon>NPAAA clade</taxon>
        <taxon>Hologalegina</taxon>
        <taxon>IRL clade</taxon>
        <taxon>Fabeae</taxon>
        <taxon>Lathyrus</taxon>
    </lineage>
</organism>
<reference evidence="1 2" key="1">
    <citation type="journal article" date="2022" name="Nat. Genet.">
        <title>Improved pea reference genome and pan-genome highlight genomic features and evolutionary characteristics.</title>
        <authorList>
            <person name="Yang T."/>
            <person name="Liu R."/>
            <person name="Luo Y."/>
            <person name="Hu S."/>
            <person name="Wang D."/>
            <person name="Wang C."/>
            <person name="Pandey M.K."/>
            <person name="Ge S."/>
            <person name="Xu Q."/>
            <person name="Li N."/>
            <person name="Li G."/>
            <person name="Huang Y."/>
            <person name="Saxena R.K."/>
            <person name="Ji Y."/>
            <person name="Li M."/>
            <person name="Yan X."/>
            <person name="He Y."/>
            <person name="Liu Y."/>
            <person name="Wang X."/>
            <person name="Xiang C."/>
            <person name="Varshney R.K."/>
            <person name="Ding H."/>
            <person name="Gao S."/>
            <person name="Zong X."/>
        </authorList>
    </citation>
    <scope>NUCLEOTIDE SEQUENCE [LARGE SCALE GENOMIC DNA]</scope>
    <source>
        <strain evidence="1 2">cv. Zhongwan 6</strain>
    </source>
</reference>